<keyword evidence="4" id="KW-1185">Reference proteome</keyword>
<dbReference type="SUPFAM" id="SSF53474">
    <property type="entry name" value="alpha/beta-Hydrolases"/>
    <property type="match status" value="1"/>
</dbReference>
<protein>
    <submittedName>
        <fullName evidence="3">Pimeloyl-ACP methyl ester carboxylesterase</fullName>
    </submittedName>
</protein>
<accession>A0A7W5VRA7</accession>
<comment type="caution">
    <text evidence="3">The sequence shown here is derived from an EMBL/GenBank/DDBJ whole genome shotgun (WGS) entry which is preliminary data.</text>
</comment>
<organism evidence="3 4">
    <name type="scientific">Nonomuraea dietziae</name>
    <dbReference type="NCBI Taxonomy" id="65515"/>
    <lineage>
        <taxon>Bacteria</taxon>
        <taxon>Bacillati</taxon>
        <taxon>Actinomycetota</taxon>
        <taxon>Actinomycetes</taxon>
        <taxon>Streptosporangiales</taxon>
        <taxon>Streptosporangiaceae</taxon>
        <taxon>Nonomuraea</taxon>
    </lineage>
</organism>
<dbReference type="PRINTS" id="PR00412">
    <property type="entry name" value="EPOXHYDRLASE"/>
</dbReference>
<gene>
    <name evidence="3" type="ORF">FHR33_008939</name>
</gene>
<dbReference type="InterPro" id="IPR000639">
    <property type="entry name" value="Epox_hydrolase-like"/>
</dbReference>
<reference evidence="3 4" key="1">
    <citation type="submission" date="2020-08" db="EMBL/GenBank/DDBJ databases">
        <title>Sequencing the genomes of 1000 actinobacteria strains.</title>
        <authorList>
            <person name="Klenk H.-P."/>
        </authorList>
    </citation>
    <scope>NUCLEOTIDE SEQUENCE [LARGE SCALE GENOMIC DNA]</scope>
    <source>
        <strain evidence="3 4">DSM 44320</strain>
    </source>
</reference>
<feature type="domain" description="AB hydrolase-1" evidence="2">
    <location>
        <begin position="23"/>
        <end position="249"/>
    </location>
</feature>
<dbReference type="Proteomes" id="UP000579945">
    <property type="component" value="Unassembled WGS sequence"/>
</dbReference>
<dbReference type="GO" id="GO:0004601">
    <property type="term" value="F:peroxidase activity"/>
    <property type="evidence" value="ECO:0007669"/>
    <property type="project" value="UniProtKB-KW"/>
</dbReference>
<proteinExistence type="predicted"/>
<dbReference type="PANTHER" id="PTHR43433">
    <property type="entry name" value="HYDROLASE, ALPHA/BETA FOLD FAMILY PROTEIN"/>
    <property type="match status" value="1"/>
</dbReference>
<dbReference type="EMBL" id="JACIBV010000002">
    <property type="protein sequence ID" value="MBB3732992.1"/>
    <property type="molecule type" value="Genomic_DNA"/>
</dbReference>
<dbReference type="PANTHER" id="PTHR43433:SF5">
    <property type="entry name" value="AB HYDROLASE-1 DOMAIN-CONTAINING PROTEIN"/>
    <property type="match status" value="1"/>
</dbReference>
<evidence type="ECO:0000259" key="2">
    <source>
        <dbReference type="Pfam" id="PF00561"/>
    </source>
</evidence>
<name>A0A7W5VRA7_9ACTN</name>
<sequence>MAVAEVEGVAAGYELHGPADGEPVLLLGGTSMPRGVWTMMQLPALVEAGYQVAAVDPRGTGESSAPLGGYAIADLAADAAGVMAHLGWAQARMMGLSQGGFVVEYLAAERPELVRSAVLLASAGPATAYQRAWFSAMRALFAAGPVPQEFFIAENLLNALPAEQLRDDDALVGQWVELLSGTTWDTPGDRGQHLAWIEWMLDVDHAARWPRIGVPVPVLALEHDLLFPPRGGRLAAAVMPQGRFPEIAGHAHGGAIAAGEQIGPAVLEFFAEH</sequence>
<dbReference type="Gene3D" id="3.40.50.1820">
    <property type="entry name" value="alpha/beta hydrolase"/>
    <property type="match status" value="1"/>
</dbReference>
<dbReference type="RefSeq" id="WP_183660938.1">
    <property type="nucleotide sequence ID" value="NZ_BAAAXX010000043.1"/>
</dbReference>
<keyword evidence="1" id="KW-0575">Peroxidase</keyword>
<dbReference type="InterPro" id="IPR000073">
    <property type="entry name" value="AB_hydrolase_1"/>
</dbReference>
<dbReference type="InterPro" id="IPR029058">
    <property type="entry name" value="AB_hydrolase_fold"/>
</dbReference>
<dbReference type="Pfam" id="PF00561">
    <property type="entry name" value="Abhydrolase_1"/>
    <property type="match status" value="1"/>
</dbReference>
<dbReference type="AlphaFoldDB" id="A0A7W5VRA7"/>
<keyword evidence="1" id="KW-0560">Oxidoreductase</keyword>
<dbReference type="InterPro" id="IPR050471">
    <property type="entry name" value="AB_hydrolase"/>
</dbReference>
<evidence type="ECO:0000313" key="4">
    <source>
        <dbReference type="Proteomes" id="UP000579945"/>
    </source>
</evidence>
<evidence type="ECO:0000256" key="1">
    <source>
        <dbReference type="ARBA" id="ARBA00022559"/>
    </source>
</evidence>
<dbReference type="GeneID" id="95394977"/>
<evidence type="ECO:0000313" key="3">
    <source>
        <dbReference type="EMBL" id="MBB3732992.1"/>
    </source>
</evidence>